<dbReference type="EMBL" id="VTPC01090404">
    <property type="protein sequence ID" value="KAF2883509.1"/>
    <property type="molecule type" value="Genomic_DNA"/>
</dbReference>
<feature type="signal peptide" evidence="1">
    <location>
        <begin position="1"/>
        <end position="18"/>
    </location>
</feature>
<gene>
    <name evidence="2" type="ORF">ILUMI_22682</name>
</gene>
<keyword evidence="1" id="KW-0732">Signal</keyword>
<reference evidence="2" key="1">
    <citation type="submission" date="2019-08" db="EMBL/GenBank/DDBJ databases">
        <title>The genome of the North American firefly Photinus pyralis.</title>
        <authorList>
            <consortium name="Photinus pyralis genome working group"/>
            <person name="Fallon T.R."/>
            <person name="Sander Lower S.E."/>
            <person name="Weng J.-K."/>
        </authorList>
    </citation>
    <scope>NUCLEOTIDE SEQUENCE</scope>
    <source>
        <strain evidence="2">TRF0915ILg1</strain>
        <tissue evidence="2">Whole body</tissue>
    </source>
</reference>
<dbReference type="OrthoDB" id="7674957at2759"/>
<keyword evidence="3" id="KW-1185">Reference proteome</keyword>
<name>A0A8K0CA79_IGNLU</name>
<organism evidence="2 3">
    <name type="scientific">Ignelater luminosus</name>
    <name type="common">Cucubano</name>
    <name type="synonym">Pyrophorus luminosus</name>
    <dbReference type="NCBI Taxonomy" id="2038154"/>
    <lineage>
        <taxon>Eukaryota</taxon>
        <taxon>Metazoa</taxon>
        <taxon>Ecdysozoa</taxon>
        <taxon>Arthropoda</taxon>
        <taxon>Hexapoda</taxon>
        <taxon>Insecta</taxon>
        <taxon>Pterygota</taxon>
        <taxon>Neoptera</taxon>
        <taxon>Endopterygota</taxon>
        <taxon>Coleoptera</taxon>
        <taxon>Polyphaga</taxon>
        <taxon>Elateriformia</taxon>
        <taxon>Elateroidea</taxon>
        <taxon>Elateridae</taxon>
        <taxon>Agrypninae</taxon>
        <taxon>Pyrophorini</taxon>
        <taxon>Ignelater</taxon>
    </lineage>
</organism>
<protein>
    <submittedName>
        <fullName evidence="2">Uncharacterized protein</fullName>
    </submittedName>
</protein>
<dbReference type="Proteomes" id="UP000801492">
    <property type="component" value="Unassembled WGS sequence"/>
</dbReference>
<feature type="chain" id="PRO_5035442461" evidence="1">
    <location>
        <begin position="19"/>
        <end position="102"/>
    </location>
</feature>
<proteinExistence type="predicted"/>
<evidence type="ECO:0000313" key="3">
    <source>
        <dbReference type="Proteomes" id="UP000801492"/>
    </source>
</evidence>
<accession>A0A8K0CA79</accession>
<dbReference type="AlphaFoldDB" id="A0A8K0CA79"/>
<evidence type="ECO:0000313" key="2">
    <source>
        <dbReference type="EMBL" id="KAF2883509.1"/>
    </source>
</evidence>
<sequence length="102" mass="11606">MKLVIIFVVLYVVCFSKAQFFNPQKDITHQAVLQSAAEEALLPPSLLNPFYKNPKIRSALAKNSWFGPGERQVKHREADKISRDVIFTVLNHAGLLPQQQIF</sequence>
<evidence type="ECO:0000256" key="1">
    <source>
        <dbReference type="SAM" id="SignalP"/>
    </source>
</evidence>
<comment type="caution">
    <text evidence="2">The sequence shown here is derived from an EMBL/GenBank/DDBJ whole genome shotgun (WGS) entry which is preliminary data.</text>
</comment>